<proteinExistence type="inferred from homology"/>
<protein>
    <recommendedName>
        <fullName evidence="16">PASTA domain-containing protein</fullName>
    </recommendedName>
</protein>
<dbReference type="AlphaFoldDB" id="A0A511JEP5"/>
<gene>
    <name evidence="17" type="ORF">CCO02nite_30540</name>
</gene>
<evidence type="ECO:0000256" key="12">
    <source>
        <dbReference type="ARBA" id="ARBA00034000"/>
    </source>
</evidence>
<evidence type="ECO:0000256" key="15">
    <source>
        <dbReference type="SAM" id="Phobius"/>
    </source>
</evidence>
<keyword evidence="15" id="KW-0472">Membrane</keyword>
<dbReference type="EMBL" id="BJWG01000020">
    <property type="protein sequence ID" value="GEL96396.1"/>
    <property type="molecule type" value="Genomic_DNA"/>
</dbReference>
<dbReference type="InterPro" id="IPR036950">
    <property type="entry name" value="PBP_transglycosylase"/>
</dbReference>
<dbReference type="Pfam" id="PF03793">
    <property type="entry name" value="PASTA"/>
    <property type="match status" value="1"/>
</dbReference>
<evidence type="ECO:0000256" key="10">
    <source>
        <dbReference type="ARBA" id="ARBA00023268"/>
    </source>
</evidence>
<evidence type="ECO:0000256" key="5">
    <source>
        <dbReference type="ARBA" id="ARBA00022676"/>
    </source>
</evidence>
<dbReference type="Pfam" id="PF00905">
    <property type="entry name" value="Transpeptidase"/>
    <property type="match status" value="1"/>
</dbReference>
<keyword evidence="4" id="KW-0645">Protease</keyword>
<keyword evidence="9" id="KW-0573">Peptidoglycan synthesis</keyword>
<dbReference type="InterPro" id="IPR012338">
    <property type="entry name" value="Beta-lactam/transpept-like"/>
</dbReference>
<feature type="region of interest" description="Disordered" evidence="14">
    <location>
        <begin position="1"/>
        <end position="28"/>
    </location>
</feature>
<dbReference type="GO" id="GO:0071555">
    <property type="term" value="P:cell wall organization"/>
    <property type="evidence" value="ECO:0007669"/>
    <property type="project" value="UniProtKB-KW"/>
</dbReference>
<feature type="compositionally biased region" description="Pro residues" evidence="14">
    <location>
        <begin position="777"/>
        <end position="796"/>
    </location>
</feature>
<evidence type="ECO:0000256" key="2">
    <source>
        <dbReference type="ARBA" id="ARBA00007739"/>
    </source>
</evidence>
<keyword evidence="7" id="KW-0378">Hydrolase</keyword>
<dbReference type="InterPro" id="IPR001264">
    <property type="entry name" value="Glyco_trans_51"/>
</dbReference>
<dbReference type="PANTHER" id="PTHR32282:SF34">
    <property type="entry name" value="PENICILLIN-BINDING PROTEIN 1A"/>
    <property type="match status" value="1"/>
</dbReference>
<dbReference type="GO" id="GO:0009252">
    <property type="term" value="P:peptidoglycan biosynthetic process"/>
    <property type="evidence" value="ECO:0007669"/>
    <property type="project" value="UniProtKB-KW"/>
</dbReference>
<comment type="catalytic activity">
    <reaction evidence="13">
        <text>[GlcNAc-(1-&gt;4)-Mur2Ac(oyl-L-Ala-gamma-D-Glu-L-Lys-D-Ala-D-Ala)](n)-di-trans,octa-cis-undecaprenyl diphosphate + beta-D-GlcNAc-(1-&gt;4)-Mur2Ac(oyl-L-Ala-gamma-D-Glu-L-Lys-D-Ala-D-Ala)-di-trans,octa-cis-undecaprenyl diphosphate = [GlcNAc-(1-&gt;4)-Mur2Ac(oyl-L-Ala-gamma-D-Glu-L-Lys-D-Ala-D-Ala)](n+1)-di-trans,octa-cis-undecaprenyl diphosphate + di-trans,octa-cis-undecaprenyl diphosphate + H(+)</text>
        <dbReference type="Rhea" id="RHEA:23708"/>
        <dbReference type="Rhea" id="RHEA-COMP:9602"/>
        <dbReference type="Rhea" id="RHEA-COMP:9603"/>
        <dbReference type="ChEBI" id="CHEBI:15378"/>
        <dbReference type="ChEBI" id="CHEBI:58405"/>
        <dbReference type="ChEBI" id="CHEBI:60033"/>
        <dbReference type="ChEBI" id="CHEBI:78435"/>
        <dbReference type="EC" id="2.4.99.28"/>
    </reaction>
</comment>
<comment type="caution">
    <text evidence="17">The sequence shown here is derived from an EMBL/GenBank/DDBJ whole genome shotgun (WGS) entry which is preliminary data.</text>
</comment>
<feature type="region of interest" description="Disordered" evidence="14">
    <location>
        <begin position="772"/>
        <end position="804"/>
    </location>
</feature>
<evidence type="ECO:0000313" key="18">
    <source>
        <dbReference type="Proteomes" id="UP000321720"/>
    </source>
</evidence>
<evidence type="ECO:0000256" key="9">
    <source>
        <dbReference type="ARBA" id="ARBA00022984"/>
    </source>
</evidence>
<evidence type="ECO:0000313" key="17">
    <source>
        <dbReference type="EMBL" id="GEL96396.1"/>
    </source>
</evidence>
<feature type="domain" description="PASTA" evidence="16">
    <location>
        <begin position="712"/>
        <end position="774"/>
    </location>
</feature>
<dbReference type="GO" id="GO:0030288">
    <property type="term" value="C:outer membrane-bounded periplasmic space"/>
    <property type="evidence" value="ECO:0007669"/>
    <property type="project" value="TreeGrafter"/>
</dbReference>
<dbReference type="GO" id="GO:0009002">
    <property type="term" value="F:serine-type D-Ala-D-Ala carboxypeptidase activity"/>
    <property type="evidence" value="ECO:0007669"/>
    <property type="project" value="UniProtKB-EC"/>
</dbReference>
<comment type="similarity">
    <text evidence="2">In the N-terminal section; belongs to the glycosyltransferase 51 family.</text>
</comment>
<evidence type="ECO:0000256" key="6">
    <source>
        <dbReference type="ARBA" id="ARBA00022679"/>
    </source>
</evidence>
<evidence type="ECO:0000256" key="7">
    <source>
        <dbReference type="ARBA" id="ARBA00022801"/>
    </source>
</evidence>
<reference evidence="17 18" key="1">
    <citation type="submission" date="2019-07" db="EMBL/GenBank/DDBJ databases">
        <title>Whole genome shotgun sequence of Cellulomonas composti NBRC 100758.</title>
        <authorList>
            <person name="Hosoyama A."/>
            <person name="Uohara A."/>
            <person name="Ohji S."/>
            <person name="Ichikawa N."/>
        </authorList>
    </citation>
    <scope>NUCLEOTIDE SEQUENCE [LARGE SCALE GENOMIC DNA]</scope>
    <source>
        <strain evidence="17 18">NBRC 100758</strain>
    </source>
</reference>
<dbReference type="GO" id="GO:0008658">
    <property type="term" value="F:penicillin binding"/>
    <property type="evidence" value="ECO:0007669"/>
    <property type="project" value="InterPro"/>
</dbReference>
<dbReference type="GO" id="GO:0006508">
    <property type="term" value="P:proteolysis"/>
    <property type="evidence" value="ECO:0007669"/>
    <property type="project" value="UniProtKB-KW"/>
</dbReference>
<dbReference type="RefSeq" id="WP_146844028.1">
    <property type="nucleotide sequence ID" value="NZ_BJWG01000020.1"/>
</dbReference>
<evidence type="ECO:0000256" key="14">
    <source>
        <dbReference type="SAM" id="MobiDB-lite"/>
    </source>
</evidence>
<keyword evidence="6" id="KW-0808">Transferase</keyword>
<dbReference type="SUPFAM" id="SSF53955">
    <property type="entry name" value="Lysozyme-like"/>
    <property type="match status" value="1"/>
</dbReference>
<organism evidence="17 18">
    <name type="scientific">Cellulomonas composti</name>
    <dbReference type="NCBI Taxonomy" id="266130"/>
    <lineage>
        <taxon>Bacteria</taxon>
        <taxon>Bacillati</taxon>
        <taxon>Actinomycetota</taxon>
        <taxon>Actinomycetes</taxon>
        <taxon>Micrococcales</taxon>
        <taxon>Cellulomonadaceae</taxon>
        <taxon>Cellulomonas</taxon>
    </lineage>
</organism>
<dbReference type="Pfam" id="PF00912">
    <property type="entry name" value="Transgly"/>
    <property type="match status" value="1"/>
</dbReference>
<dbReference type="InterPro" id="IPR001460">
    <property type="entry name" value="PCN-bd_Tpept"/>
</dbReference>
<keyword evidence="3" id="KW-0121">Carboxypeptidase</keyword>
<evidence type="ECO:0000256" key="3">
    <source>
        <dbReference type="ARBA" id="ARBA00022645"/>
    </source>
</evidence>
<evidence type="ECO:0000256" key="4">
    <source>
        <dbReference type="ARBA" id="ARBA00022670"/>
    </source>
</evidence>
<keyword evidence="11" id="KW-0961">Cell wall biogenesis/degradation</keyword>
<dbReference type="SMART" id="SM00740">
    <property type="entry name" value="PASTA"/>
    <property type="match status" value="1"/>
</dbReference>
<evidence type="ECO:0000256" key="1">
    <source>
        <dbReference type="ARBA" id="ARBA00007090"/>
    </source>
</evidence>
<evidence type="ECO:0000256" key="8">
    <source>
        <dbReference type="ARBA" id="ARBA00022960"/>
    </source>
</evidence>
<keyword evidence="5" id="KW-0328">Glycosyltransferase</keyword>
<dbReference type="Proteomes" id="UP000321720">
    <property type="component" value="Unassembled WGS sequence"/>
</dbReference>
<feature type="transmembrane region" description="Helical" evidence="15">
    <location>
        <begin position="52"/>
        <end position="73"/>
    </location>
</feature>
<dbReference type="CDD" id="cd06577">
    <property type="entry name" value="PASTA_pknB"/>
    <property type="match status" value="1"/>
</dbReference>
<keyword evidence="18" id="KW-1185">Reference proteome</keyword>
<dbReference type="PANTHER" id="PTHR32282">
    <property type="entry name" value="BINDING PROTEIN TRANSPEPTIDASE, PUTATIVE-RELATED"/>
    <property type="match status" value="1"/>
</dbReference>
<dbReference type="InterPro" id="IPR023346">
    <property type="entry name" value="Lysozyme-like_dom_sf"/>
</dbReference>
<dbReference type="Gene3D" id="1.10.3810.10">
    <property type="entry name" value="Biosynthetic peptidoglycan transglycosylase-like"/>
    <property type="match status" value="1"/>
</dbReference>
<comment type="similarity">
    <text evidence="1">In the C-terminal section; belongs to the transpeptidase family.</text>
</comment>
<comment type="catalytic activity">
    <reaction evidence="12">
        <text>Preferential cleavage: (Ac)2-L-Lys-D-Ala-|-D-Ala. Also transpeptidation of peptidyl-alanyl moieties that are N-acyl substituents of D-alanine.</text>
        <dbReference type="EC" id="3.4.16.4"/>
    </reaction>
</comment>
<name>A0A511JEP5_9CELL</name>
<dbReference type="InterPro" id="IPR005543">
    <property type="entry name" value="PASTA_dom"/>
</dbReference>
<dbReference type="PROSITE" id="PS51178">
    <property type="entry name" value="PASTA"/>
    <property type="match status" value="1"/>
</dbReference>
<keyword evidence="8" id="KW-0133">Cell shape</keyword>
<sequence length="804" mass="84403">MAGSSRASTPQRRRSTPRGARGRSASAQKRRFFDYPRTGFHGLHRWLPSWRVVLGTILGVGFLGLGAVVAAYATTDIPTPGEDVSAQTTTVYYAPNEDGSQGPVMGTYAIQQREIVEYDTLPKYVGDAVVAAEDRTFWDNSGVSVTGMGRALLNNLRGGPTQGGSTLTQQYVERYYVDQTTTDYYGKFKETLLAIKIARQESKPEILGRYLNTIYFGRDSYGIQAAAQAYFGVDAADLTVSQAAMLAGIIPSPNNWDPAVSPEKAAARWQIVLDAMLADGWITQAEHDAATFPTTVPYVRAAKYAGPQGYLLRMVEDELASKLDIDKEQLDRNGYTIVTTIQKPVQTEIERSAADLLAGTLTDGETPPDANLDVAMASVDPVNGGVVALYGGEDFLTDQVNRATYGNGVQAGSTFKPFTLVAGLEQGIPLTTRYNGHSPQQPDGWDTPVSNFGNKSYGTIDLVEATAQSVNTVYAQLNTEVGPEATVAAANDAGISTPIPSVPSNVLGVASVRPLDMAGAYATFAAQGMRSEVHIVASVTNSDDTTAYEVVAARTKAFEPDVMADATYAMTQVVEEGSGEAYISPIGVPIAGKTGTSTGNVSAWFVGYTPTIATAVALSQRGADGTSQVTITPFGRSASGGTLSEVTGGSIPAHLWADYMTPVLDMAQFAAVRDFPARANVGVDSTPSASPSPTPTPTPSPTPTVSAPSVVKVPGGLVGKTQDDAKGALLAVGLDPVIDTAYSDEVPEGRVISVDPKGGTEVPAGSQVTLVVSAGPEPEPTPTPTPEKPQPTPTAPPEEHGDGT</sequence>
<keyword evidence="15" id="KW-0812">Transmembrane</keyword>
<dbReference type="InterPro" id="IPR050396">
    <property type="entry name" value="Glycosyltr_51/Transpeptidase"/>
</dbReference>
<dbReference type="Gene3D" id="3.40.710.10">
    <property type="entry name" value="DD-peptidase/beta-lactamase superfamily"/>
    <property type="match status" value="1"/>
</dbReference>
<dbReference type="OrthoDB" id="9766909at2"/>
<dbReference type="SUPFAM" id="SSF56601">
    <property type="entry name" value="beta-lactamase/transpeptidase-like"/>
    <property type="match status" value="1"/>
</dbReference>
<feature type="region of interest" description="Disordered" evidence="14">
    <location>
        <begin position="682"/>
        <end position="709"/>
    </location>
</feature>
<accession>A0A511JEP5</accession>
<dbReference type="Gene3D" id="3.30.10.20">
    <property type="match status" value="1"/>
</dbReference>
<evidence type="ECO:0000256" key="11">
    <source>
        <dbReference type="ARBA" id="ARBA00023316"/>
    </source>
</evidence>
<evidence type="ECO:0000259" key="16">
    <source>
        <dbReference type="PROSITE" id="PS51178"/>
    </source>
</evidence>
<feature type="compositionally biased region" description="Pro residues" evidence="14">
    <location>
        <begin position="690"/>
        <end position="702"/>
    </location>
</feature>
<dbReference type="GO" id="GO:0008955">
    <property type="term" value="F:peptidoglycan glycosyltransferase activity"/>
    <property type="evidence" value="ECO:0007669"/>
    <property type="project" value="UniProtKB-EC"/>
</dbReference>
<feature type="compositionally biased region" description="Low complexity" evidence="14">
    <location>
        <begin position="17"/>
        <end position="27"/>
    </location>
</feature>
<keyword evidence="10" id="KW-0511">Multifunctional enzyme</keyword>
<evidence type="ECO:0000256" key="13">
    <source>
        <dbReference type="ARBA" id="ARBA00049902"/>
    </source>
</evidence>
<dbReference type="GO" id="GO:0008360">
    <property type="term" value="P:regulation of cell shape"/>
    <property type="evidence" value="ECO:0007669"/>
    <property type="project" value="UniProtKB-KW"/>
</dbReference>
<dbReference type="FunFam" id="1.10.3810.10:FF:000001">
    <property type="entry name" value="Penicillin-binding protein 1A"/>
    <property type="match status" value="1"/>
</dbReference>
<keyword evidence="15" id="KW-1133">Transmembrane helix</keyword>